<dbReference type="InterPro" id="IPR043138">
    <property type="entry name" value="GGT_lsub"/>
</dbReference>
<evidence type="ECO:0000256" key="3">
    <source>
        <dbReference type="ARBA" id="ARBA00009381"/>
    </source>
</evidence>
<evidence type="ECO:0000256" key="4">
    <source>
        <dbReference type="ARBA" id="ARBA00022679"/>
    </source>
</evidence>
<dbReference type="InterPro" id="IPR043137">
    <property type="entry name" value="GGT_ssub_C"/>
</dbReference>
<dbReference type="KEGG" id="evi:Echvi_3948"/>
<evidence type="ECO:0000256" key="2">
    <source>
        <dbReference type="ARBA" id="ARBA00001089"/>
    </source>
</evidence>
<dbReference type="PRINTS" id="PR01210">
    <property type="entry name" value="GGTRANSPTASE"/>
</dbReference>
<dbReference type="SUPFAM" id="SSF56235">
    <property type="entry name" value="N-terminal nucleophile aminohydrolases (Ntn hydrolases)"/>
    <property type="match status" value="1"/>
</dbReference>
<keyword evidence="5 11" id="KW-0378">Hydrolase</keyword>
<dbReference type="Gene3D" id="3.60.20.40">
    <property type="match status" value="1"/>
</dbReference>
<keyword evidence="6 11" id="KW-0865">Zymogen</keyword>
<keyword evidence="4 11" id="KW-0808">Transferase</keyword>
<evidence type="ECO:0000256" key="9">
    <source>
        <dbReference type="PIRSR" id="PIRSR600101-1"/>
    </source>
</evidence>
<dbReference type="InterPro" id="IPR029055">
    <property type="entry name" value="Ntn_hydrolases_N"/>
</dbReference>
<evidence type="ECO:0000256" key="1">
    <source>
        <dbReference type="ARBA" id="ARBA00001049"/>
    </source>
</evidence>
<evidence type="ECO:0000256" key="6">
    <source>
        <dbReference type="ARBA" id="ARBA00023145"/>
    </source>
</evidence>
<dbReference type="GO" id="GO:0036374">
    <property type="term" value="F:glutathione hydrolase activity"/>
    <property type="evidence" value="ECO:0007669"/>
    <property type="project" value="UniProtKB-UniRule"/>
</dbReference>
<feature type="binding site" evidence="10">
    <location>
        <position position="115"/>
    </location>
    <ligand>
        <name>L-glutamate</name>
        <dbReference type="ChEBI" id="CHEBI:29985"/>
    </ligand>
</feature>
<evidence type="ECO:0000256" key="10">
    <source>
        <dbReference type="PIRSR" id="PIRSR600101-2"/>
    </source>
</evidence>
<dbReference type="STRING" id="926556.Echvi_3948"/>
<dbReference type="EC" id="3.4.19.13" evidence="11"/>
<dbReference type="InterPro" id="IPR051792">
    <property type="entry name" value="GGT_bact"/>
</dbReference>
<dbReference type="PATRIC" id="fig|926556.3.peg.4160"/>
<keyword evidence="11" id="KW-0317">Glutathione biosynthesis</keyword>
<proteinExistence type="inferred from homology"/>
<evidence type="ECO:0000256" key="11">
    <source>
        <dbReference type="RuleBase" id="RU368036"/>
    </source>
</evidence>
<feature type="binding site" evidence="10">
    <location>
        <position position="486"/>
    </location>
    <ligand>
        <name>L-glutamate</name>
        <dbReference type="ChEBI" id="CHEBI:29985"/>
    </ligand>
</feature>
<dbReference type="GO" id="GO:0006750">
    <property type="term" value="P:glutathione biosynthetic process"/>
    <property type="evidence" value="ECO:0007669"/>
    <property type="project" value="UniProtKB-KW"/>
</dbReference>
<dbReference type="GO" id="GO:0006751">
    <property type="term" value="P:glutathione catabolic process"/>
    <property type="evidence" value="ECO:0007669"/>
    <property type="project" value="UniProtKB-UniRule"/>
</dbReference>
<dbReference type="GO" id="GO:0103068">
    <property type="term" value="F:leukotriene C4 gamma-glutamyl transferase activity"/>
    <property type="evidence" value="ECO:0007669"/>
    <property type="project" value="UniProtKB-EC"/>
</dbReference>
<comment type="PTM">
    <text evidence="11">Cleaved by autocatalysis into a large and a small subunit.</text>
</comment>
<dbReference type="Proteomes" id="UP000010796">
    <property type="component" value="Chromosome"/>
</dbReference>
<dbReference type="eggNOG" id="COG0405">
    <property type="taxonomic scope" value="Bacteria"/>
</dbReference>
<dbReference type="Gene3D" id="1.10.246.130">
    <property type="match status" value="1"/>
</dbReference>
<feature type="binding site" evidence="10">
    <location>
        <begin position="411"/>
        <end position="413"/>
    </location>
    <ligand>
        <name>L-glutamate</name>
        <dbReference type="ChEBI" id="CHEBI:29985"/>
    </ligand>
</feature>
<dbReference type="EC" id="2.3.2.2" evidence="11"/>
<feature type="binding site" evidence="10">
    <location>
        <position position="435"/>
    </location>
    <ligand>
        <name>L-glutamate</name>
        <dbReference type="ChEBI" id="CHEBI:29985"/>
    </ligand>
</feature>
<name>L0G4C5_ECHVK</name>
<dbReference type="HOGENOM" id="CLU_014813_0_3_10"/>
<dbReference type="UniPathway" id="UPA00204"/>
<dbReference type="EMBL" id="CP003346">
    <property type="protein sequence ID" value="AGA80158.1"/>
    <property type="molecule type" value="Genomic_DNA"/>
</dbReference>
<comment type="catalytic activity">
    <reaction evidence="1 11">
        <text>an S-substituted glutathione + H2O = an S-substituted L-cysteinylglycine + L-glutamate</text>
        <dbReference type="Rhea" id="RHEA:59468"/>
        <dbReference type="ChEBI" id="CHEBI:15377"/>
        <dbReference type="ChEBI" id="CHEBI:29985"/>
        <dbReference type="ChEBI" id="CHEBI:90779"/>
        <dbReference type="ChEBI" id="CHEBI:143103"/>
        <dbReference type="EC" id="3.4.19.13"/>
    </reaction>
</comment>
<comment type="catalytic activity">
    <reaction evidence="2 11">
        <text>glutathione + H2O = L-cysteinylglycine + L-glutamate</text>
        <dbReference type="Rhea" id="RHEA:28807"/>
        <dbReference type="ChEBI" id="CHEBI:15377"/>
        <dbReference type="ChEBI" id="CHEBI:29985"/>
        <dbReference type="ChEBI" id="CHEBI:57925"/>
        <dbReference type="ChEBI" id="CHEBI:61694"/>
        <dbReference type="EC" id="3.4.19.13"/>
    </reaction>
</comment>
<comment type="similarity">
    <text evidence="3 11">Belongs to the gamma-glutamyltransferase family.</text>
</comment>
<evidence type="ECO:0000256" key="8">
    <source>
        <dbReference type="ARBA" id="ARBA00047417"/>
    </source>
</evidence>
<comment type="subunit">
    <text evidence="11">This enzyme consists of two polypeptide chains, which are synthesized in precursor form from a single polypeptide.</text>
</comment>
<keyword evidence="13" id="KW-1185">Reference proteome</keyword>
<dbReference type="PANTHER" id="PTHR43199">
    <property type="entry name" value="GLUTATHIONE HYDROLASE"/>
    <property type="match status" value="1"/>
</dbReference>
<protein>
    <recommendedName>
        <fullName evidence="11">Glutathione hydrolase proenzyme</fullName>
        <ecNumber evidence="11">2.3.2.2</ecNumber>
        <ecNumber evidence="11">3.4.19.13</ecNumber>
    </recommendedName>
    <component>
        <recommendedName>
            <fullName evidence="11">Glutathione hydrolase large chain</fullName>
        </recommendedName>
    </component>
    <component>
        <recommendedName>
            <fullName evidence="11">Glutathione hydrolase small chain</fullName>
        </recommendedName>
    </component>
</protein>
<keyword evidence="7 11" id="KW-0012">Acyltransferase</keyword>
<dbReference type="AlphaFoldDB" id="L0G4C5"/>
<comment type="pathway">
    <text evidence="11">Sulfur metabolism; glutathione metabolism.</text>
</comment>
<dbReference type="InterPro" id="IPR000101">
    <property type="entry name" value="GGT_peptidase"/>
</dbReference>
<dbReference type="Pfam" id="PF01019">
    <property type="entry name" value="G_glu_transpept"/>
    <property type="match status" value="1"/>
</dbReference>
<dbReference type="PANTHER" id="PTHR43199:SF1">
    <property type="entry name" value="GLUTATHIONE HYDROLASE PROENZYME"/>
    <property type="match status" value="1"/>
</dbReference>
<feature type="active site" description="Nucleophile" evidence="9">
    <location>
        <position position="393"/>
    </location>
</feature>
<evidence type="ECO:0000313" key="12">
    <source>
        <dbReference type="EMBL" id="AGA80158.1"/>
    </source>
</evidence>
<organism evidence="12 13">
    <name type="scientific">Echinicola vietnamensis (strain DSM 17526 / LMG 23754 / KMM 6221)</name>
    <dbReference type="NCBI Taxonomy" id="926556"/>
    <lineage>
        <taxon>Bacteria</taxon>
        <taxon>Pseudomonadati</taxon>
        <taxon>Bacteroidota</taxon>
        <taxon>Cytophagia</taxon>
        <taxon>Cytophagales</taxon>
        <taxon>Cyclobacteriaceae</taxon>
        <taxon>Echinicola</taxon>
    </lineage>
</organism>
<evidence type="ECO:0000256" key="5">
    <source>
        <dbReference type="ARBA" id="ARBA00022801"/>
    </source>
</evidence>
<evidence type="ECO:0000256" key="7">
    <source>
        <dbReference type="ARBA" id="ARBA00023315"/>
    </source>
</evidence>
<accession>L0G4C5</accession>
<reference evidence="13" key="1">
    <citation type="submission" date="2012-02" db="EMBL/GenBank/DDBJ databases">
        <title>The complete genome of Echinicola vietnamensis DSM 17526.</title>
        <authorList>
            <person name="Lucas S."/>
            <person name="Copeland A."/>
            <person name="Lapidus A."/>
            <person name="Glavina del Rio T."/>
            <person name="Dalin E."/>
            <person name="Tice H."/>
            <person name="Bruce D."/>
            <person name="Goodwin L."/>
            <person name="Pitluck S."/>
            <person name="Peters L."/>
            <person name="Ovchinnikova G."/>
            <person name="Teshima H."/>
            <person name="Kyrpides N."/>
            <person name="Mavromatis K."/>
            <person name="Ivanova N."/>
            <person name="Brettin T."/>
            <person name="Detter J.C."/>
            <person name="Han C."/>
            <person name="Larimer F."/>
            <person name="Land M."/>
            <person name="Hauser L."/>
            <person name="Markowitz V."/>
            <person name="Cheng J.-F."/>
            <person name="Hugenholtz P."/>
            <person name="Woyke T."/>
            <person name="Wu D."/>
            <person name="Brambilla E."/>
            <person name="Klenk H.-P."/>
            <person name="Eisen J.A."/>
        </authorList>
    </citation>
    <scope>NUCLEOTIDE SEQUENCE [LARGE SCALE GENOMIC DNA]</scope>
    <source>
        <strain evidence="13">DSM 17526 / LMG 23754 / KMM 6221</strain>
    </source>
</reference>
<evidence type="ECO:0000313" key="13">
    <source>
        <dbReference type="Proteomes" id="UP000010796"/>
    </source>
</evidence>
<sequence length="582" mass="63525">MKLIVRQQMADKRFFLKITALLMALVYVSGCANLGQKEYLEGKTVFGEKAMVVSAHPEATRVGVEVLEKGGNAVDAMVAVHFALAVVYPAAGNLGGGGFMMYRQPNGEVVSLDFREKAPLAAYEEMYQDENGDIIDGLSLAGPMASGVPGSVDGMLKAHARYGTIPLKELLQPAYTLARSGFAITAKQANNYNRYRKTFIEHNRDSTDIPLVKLEGEWAEGDLLIQKDLAATIKRIQKAGRDGFYKGKTAELLVAEMKAGNGIIELEDMAKYTSKWREPITGQYRGATIYSMGPPSSGGIALMQLLKMSEHFPMGDLGFHTPETIHLMTEMERRVYADRAKHLGDADFWEVPQKALLDDQYIASRVKQINPNKATDSEEVLAMQLNHQESEETTHYSIVDANGHAVSVTTTINSGYGSKVFVSGAGFLMNNEMDDFSSKPGVPNVYGLLGGKANAIQPEKRMLSAMTPTIVEKDGKLKMVVGTPGGSTIITSVYQVVMNVLDHEMNMTDAVSSGRVHHQWKPNFIFPERDALDPAIKKALEKMGHQIKERGSIGRVDAILVGPDGKLEGAGDPRGDDWAAGF</sequence>
<dbReference type="NCBIfam" id="TIGR00066">
    <property type="entry name" value="g_glut_trans"/>
    <property type="match status" value="1"/>
</dbReference>
<comment type="catalytic activity">
    <reaction evidence="8 11">
        <text>an N-terminal (5-L-glutamyl)-[peptide] + an alpha-amino acid = 5-L-glutamyl amino acid + an N-terminal L-alpha-aminoacyl-[peptide]</text>
        <dbReference type="Rhea" id="RHEA:23904"/>
        <dbReference type="Rhea" id="RHEA-COMP:9780"/>
        <dbReference type="Rhea" id="RHEA-COMP:9795"/>
        <dbReference type="ChEBI" id="CHEBI:77644"/>
        <dbReference type="ChEBI" id="CHEBI:78597"/>
        <dbReference type="ChEBI" id="CHEBI:78599"/>
        <dbReference type="ChEBI" id="CHEBI:78608"/>
        <dbReference type="EC" id="2.3.2.2"/>
    </reaction>
</comment>
<dbReference type="RefSeq" id="WP_015267696.1">
    <property type="nucleotide sequence ID" value="NC_019904.1"/>
</dbReference>
<gene>
    <name evidence="12" type="ordered locus">Echvi_3948</name>
</gene>